<reference evidence="2" key="1">
    <citation type="submission" date="2020-12" db="EMBL/GenBank/DDBJ databases">
        <title>Draft genome sequence of Enterobacter spp., Lelliottia spp. and Serratia spp. isolated from drinking water reservoirs and lakes.</title>
        <authorList>
            <person name="Reitter C."/>
            <person name="Neuhaus K."/>
            <person name="Huegler M."/>
        </authorList>
    </citation>
    <scope>NUCLEOTIDE SEQUENCE</scope>
    <source>
        <strain evidence="2">TZW15</strain>
    </source>
</reference>
<gene>
    <name evidence="2" type="ORF">I7V27_03425</name>
    <name evidence="3" type="ORF">V4839_21350</name>
</gene>
<proteinExistence type="predicted"/>
<feature type="transmembrane region" description="Helical" evidence="1">
    <location>
        <begin position="24"/>
        <end position="47"/>
    </location>
</feature>
<evidence type="ECO:0000313" key="2">
    <source>
        <dbReference type="EMBL" id="MBL5933516.1"/>
    </source>
</evidence>
<dbReference type="EMBL" id="JAENMS010000001">
    <property type="protein sequence ID" value="MBL5933516.1"/>
    <property type="molecule type" value="Genomic_DNA"/>
</dbReference>
<dbReference type="RefSeq" id="WP_059177852.1">
    <property type="nucleotide sequence ID" value="NZ_CAMTGD010000006.1"/>
</dbReference>
<sequence>MADFTLAKPIFGGKQSKTSAPGNIAYALFVLFCFWAGSQLLNILVHAPGVYEHLMQVQDTGRPRVDIGLGVSTIFGVIPFLIGCVILGVVALVLRWRRYHSRLVK</sequence>
<dbReference type="Proteomes" id="UP001335910">
    <property type="component" value="Unassembled WGS sequence"/>
</dbReference>
<evidence type="ECO:0000313" key="4">
    <source>
        <dbReference type="Proteomes" id="UP000653275"/>
    </source>
</evidence>
<dbReference type="AlphaFoldDB" id="A0AAP2AD79"/>
<keyword evidence="1" id="KW-0472">Membrane</keyword>
<name>A0AAP2AD79_LELAM</name>
<evidence type="ECO:0000313" key="3">
    <source>
        <dbReference type="EMBL" id="MEE9686001.1"/>
    </source>
</evidence>
<keyword evidence="1" id="KW-0812">Transmembrane</keyword>
<comment type="caution">
    <text evidence="2">The sequence shown here is derived from an EMBL/GenBank/DDBJ whole genome shotgun (WGS) entry which is preliminary data.</text>
</comment>
<feature type="transmembrane region" description="Helical" evidence="1">
    <location>
        <begin position="67"/>
        <end position="94"/>
    </location>
</feature>
<evidence type="ECO:0000313" key="5">
    <source>
        <dbReference type="Proteomes" id="UP001335910"/>
    </source>
</evidence>
<accession>A0AAP2AD79</accession>
<dbReference type="GeneID" id="93307975"/>
<protein>
    <submittedName>
        <fullName evidence="3">DUF2755 family protein</fullName>
    </submittedName>
    <submittedName>
        <fullName evidence="2">YaiY family protein</fullName>
    </submittedName>
</protein>
<dbReference type="Proteomes" id="UP000653275">
    <property type="component" value="Unassembled WGS sequence"/>
</dbReference>
<keyword evidence="1" id="KW-1133">Transmembrane helix</keyword>
<organism evidence="2 4">
    <name type="scientific">Lelliottia amnigena</name>
    <name type="common">Enterobacter amnigenus</name>
    <dbReference type="NCBI Taxonomy" id="61646"/>
    <lineage>
        <taxon>Bacteria</taxon>
        <taxon>Pseudomonadati</taxon>
        <taxon>Pseudomonadota</taxon>
        <taxon>Gammaproteobacteria</taxon>
        <taxon>Enterobacterales</taxon>
        <taxon>Enterobacteriaceae</taxon>
        <taxon>Lelliottia</taxon>
    </lineage>
</organism>
<dbReference type="GO" id="GO:0016020">
    <property type="term" value="C:membrane"/>
    <property type="evidence" value="ECO:0007669"/>
    <property type="project" value="InterPro"/>
</dbReference>
<dbReference type="Pfam" id="PF10954">
    <property type="entry name" value="DUF2755"/>
    <property type="match status" value="1"/>
</dbReference>
<keyword evidence="5" id="KW-1185">Reference proteome</keyword>
<dbReference type="InterPro" id="IPR020513">
    <property type="entry name" value="Uncharacterised_IM_YaiY"/>
</dbReference>
<dbReference type="EMBL" id="JAZKLI010000001">
    <property type="protein sequence ID" value="MEE9686001.1"/>
    <property type="molecule type" value="Genomic_DNA"/>
</dbReference>
<evidence type="ECO:0000256" key="1">
    <source>
        <dbReference type="SAM" id="Phobius"/>
    </source>
</evidence>
<reference evidence="3 5" key="2">
    <citation type="submission" date="2023-10" db="EMBL/GenBank/DDBJ databases">
        <title>Wastewater isolates of ESBL- and carbapenemase-producing Gram-negative bacteria from New Zealand.</title>
        <authorList>
            <person name="Straub C."/>
            <person name="Weaver L."/>
            <person name="Cornelius A."/>
            <person name="Mcgill E."/>
            <person name="Dyet K."/>
            <person name="White L."/>
            <person name="Pattis I."/>
        </authorList>
    </citation>
    <scope>NUCLEOTIDE SEQUENCE [LARGE SCALE GENOMIC DNA]</scope>
    <source>
        <strain evidence="3 5">ESBL35</strain>
    </source>
</reference>